<keyword evidence="5" id="KW-1185">Reference proteome</keyword>
<reference evidence="1" key="1">
    <citation type="submission" date="2023-06" db="EMBL/GenBank/DDBJ databases">
        <authorList>
            <person name="Kurt Z."/>
        </authorList>
    </citation>
    <scope>NUCLEOTIDE SEQUENCE</scope>
</reference>
<sequence>MLVIYVARQRALLQVFAQELVHALAHVPSLQFSTITPSSSDPALHWASPSCLAQQLFLSFGETAENRHVLTILQMAFESICYILEVLNKSELFTFFKLYIYDTCSKRLWTNRASSDRQFRQQLLSL</sequence>
<reference evidence="3 5" key="2">
    <citation type="submission" date="2024-07" db="EMBL/GenBank/DDBJ databases">
        <authorList>
            <person name="Akdeniz Z."/>
        </authorList>
    </citation>
    <scope>NUCLEOTIDE SEQUENCE [LARGE SCALE GENOMIC DNA]</scope>
</reference>
<accession>A0AA86P567</accession>
<name>A0AA86P567_9EUKA</name>
<evidence type="ECO:0000313" key="2">
    <source>
        <dbReference type="EMBL" id="CAI9969360.1"/>
    </source>
</evidence>
<proteinExistence type="predicted"/>
<evidence type="ECO:0000313" key="3">
    <source>
        <dbReference type="EMBL" id="CAL6062756.1"/>
    </source>
</evidence>
<evidence type="ECO:0000313" key="4">
    <source>
        <dbReference type="EMBL" id="CAL6098552.1"/>
    </source>
</evidence>
<comment type="caution">
    <text evidence="1">The sequence shown here is derived from an EMBL/GenBank/DDBJ whole genome shotgun (WGS) entry which is preliminary data.</text>
</comment>
<gene>
    <name evidence="1" type="ORF">HINF_LOCUS19626</name>
    <name evidence="3" type="ORF">HINF_LOCUS50338</name>
    <name evidence="2" type="ORF">HINF_LOCUS57005</name>
    <name evidence="4" type="ORF">HINF_LOCUS69660</name>
</gene>
<evidence type="ECO:0000313" key="1">
    <source>
        <dbReference type="EMBL" id="CAI9931981.1"/>
    </source>
</evidence>
<evidence type="ECO:0000313" key="5">
    <source>
        <dbReference type="Proteomes" id="UP001642409"/>
    </source>
</evidence>
<protein>
    <submittedName>
        <fullName evidence="3">Hypothetical_protein</fullName>
    </submittedName>
</protein>
<dbReference type="EMBL" id="CATOUU010001058">
    <property type="protein sequence ID" value="CAI9969360.1"/>
    <property type="molecule type" value="Genomic_DNA"/>
</dbReference>
<dbReference type="EMBL" id="CAXDID020000510">
    <property type="protein sequence ID" value="CAL6098552.1"/>
    <property type="molecule type" value="Genomic_DNA"/>
</dbReference>
<dbReference type="AlphaFoldDB" id="A0AA86P567"/>
<dbReference type="EMBL" id="CATOUU010000500">
    <property type="protein sequence ID" value="CAI9931981.1"/>
    <property type="molecule type" value="Genomic_DNA"/>
</dbReference>
<dbReference type="Proteomes" id="UP001642409">
    <property type="component" value="Unassembled WGS sequence"/>
</dbReference>
<dbReference type="EMBL" id="CAXDID020000241">
    <property type="protein sequence ID" value="CAL6062756.1"/>
    <property type="molecule type" value="Genomic_DNA"/>
</dbReference>
<organism evidence="1">
    <name type="scientific">Hexamita inflata</name>
    <dbReference type="NCBI Taxonomy" id="28002"/>
    <lineage>
        <taxon>Eukaryota</taxon>
        <taxon>Metamonada</taxon>
        <taxon>Diplomonadida</taxon>
        <taxon>Hexamitidae</taxon>
        <taxon>Hexamitinae</taxon>
        <taxon>Hexamita</taxon>
    </lineage>
</organism>